<dbReference type="InterPro" id="IPR052184">
    <property type="entry name" value="SDR_enzymes"/>
</dbReference>
<dbReference type="PANTHER" id="PTHR45458:SF1">
    <property type="entry name" value="SHORT CHAIN DEHYDROGENASE"/>
    <property type="match status" value="1"/>
</dbReference>
<dbReference type="InterPro" id="IPR002347">
    <property type="entry name" value="SDR_fam"/>
</dbReference>
<organism evidence="1 2">
    <name type="scientific">Oceaniferula flava</name>
    <dbReference type="NCBI Taxonomy" id="2800421"/>
    <lineage>
        <taxon>Bacteria</taxon>
        <taxon>Pseudomonadati</taxon>
        <taxon>Verrucomicrobiota</taxon>
        <taxon>Verrucomicrobiia</taxon>
        <taxon>Verrucomicrobiales</taxon>
        <taxon>Verrucomicrobiaceae</taxon>
        <taxon>Oceaniferula</taxon>
    </lineage>
</organism>
<keyword evidence="2" id="KW-1185">Reference proteome</keyword>
<dbReference type="Proteomes" id="UP000634206">
    <property type="component" value="Unassembled WGS sequence"/>
</dbReference>
<dbReference type="EMBL" id="JAENIG010000001">
    <property type="protein sequence ID" value="MBK1853653.1"/>
    <property type="molecule type" value="Genomic_DNA"/>
</dbReference>
<proteinExistence type="predicted"/>
<dbReference type="AlphaFoldDB" id="A0AAE2S8V8"/>
<dbReference type="PRINTS" id="PR00081">
    <property type="entry name" value="GDHRDH"/>
</dbReference>
<sequence length="277" mass="30048">MSIAANCTMMFTQRTLSTSSILILSLLVLLGSMSSTWAEEAEPASHKNSRVLITGANRGLGLEMAKQFVAKGYQVIGTARKPEQAVALKQTGATVMKLDVTSEADIAALAKALEGEKIDILINNAGYFGPKLMTENPENLAKLTRQEMELCYRVNTLGPLFVTQALLPNLKLAEDAKVVHISTRASILSKGTSGTAYGYRVSKTALNMVTRTMSGDQAMKGILVVAIAPGHNKTHMGTERGKLDPQQSMAQVIDLIENLTRKHHGGLWYYDGSRLPW</sequence>
<evidence type="ECO:0000313" key="2">
    <source>
        <dbReference type="Proteomes" id="UP000634206"/>
    </source>
</evidence>
<gene>
    <name evidence="1" type="ORF">JIN83_01665</name>
</gene>
<evidence type="ECO:0000313" key="1">
    <source>
        <dbReference type="EMBL" id="MBK1853653.1"/>
    </source>
</evidence>
<protein>
    <submittedName>
        <fullName evidence="1">SDR family oxidoreductase</fullName>
    </submittedName>
</protein>
<accession>A0AAE2S8V8</accession>
<dbReference type="Gene3D" id="3.40.50.720">
    <property type="entry name" value="NAD(P)-binding Rossmann-like Domain"/>
    <property type="match status" value="1"/>
</dbReference>
<dbReference type="GO" id="GO:0016616">
    <property type="term" value="F:oxidoreductase activity, acting on the CH-OH group of donors, NAD or NADP as acceptor"/>
    <property type="evidence" value="ECO:0007669"/>
    <property type="project" value="TreeGrafter"/>
</dbReference>
<comment type="caution">
    <text evidence="1">The sequence shown here is derived from an EMBL/GenBank/DDBJ whole genome shotgun (WGS) entry which is preliminary data.</text>
</comment>
<dbReference type="CDD" id="cd05325">
    <property type="entry name" value="carb_red_sniffer_like_SDR_c"/>
    <property type="match status" value="1"/>
</dbReference>
<reference evidence="1" key="1">
    <citation type="submission" date="2021-01" db="EMBL/GenBank/DDBJ databases">
        <title>Modified the classification status of verrucomicrobia.</title>
        <authorList>
            <person name="Feng X."/>
        </authorList>
    </citation>
    <scope>NUCLEOTIDE SEQUENCE</scope>
    <source>
        <strain evidence="1">5K15</strain>
    </source>
</reference>
<dbReference type="SUPFAM" id="SSF51735">
    <property type="entry name" value="NAD(P)-binding Rossmann-fold domains"/>
    <property type="match status" value="1"/>
</dbReference>
<name>A0AAE2S8V8_9BACT</name>
<dbReference type="PANTHER" id="PTHR45458">
    <property type="entry name" value="SHORT-CHAIN DEHYDROGENASE/REDUCTASE SDR"/>
    <property type="match status" value="1"/>
</dbReference>
<dbReference type="InterPro" id="IPR036291">
    <property type="entry name" value="NAD(P)-bd_dom_sf"/>
</dbReference>
<dbReference type="Pfam" id="PF00106">
    <property type="entry name" value="adh_short"/>
    <property type="match status" value="1"/>
</dbReference>
<dbReference type="RefSeq" id="WP_309488249.1">
    <property type="nucleotide sequence ID" value="NZ_JAENIG010000001.1"/>
</dbReference>